<name>A0A6N9H9S3_9MICO</name>
<evidence type="ECO:0000313" key="4">
    <source>
        <dbReference type="Proteomes" id="UP000469215"/>
    </source>
</evidence>
<dbReference type="Proteomes" id="UP000469215">
    <property type="component" value="Unassembled WGS sequence"/>
</dbReference>
<reference evidence="3 4" key="1">
    <citation type="submission" date="2020-01" db="EMBL/GenBank/DDBJ databases">
        <authorList>
            <person name="Deng T."/>
        </authorList>
    </citation>
    <scope>NUCLEOTIDE SEQUENCE [LARGE SCALE GENOMIC DNA]</scope>
    <source>
        <strain evidence="3 4">5221</strain>
    </source>
</reference>
<evidence type="ECO:0000256" key="1">
    <source>
        <dbReference type="SAM" id="MobiDB-lite"/>
    </source>
</evidence>
<dbReference type="Pfam" id="PF13761">
    <property type="entry name" value="DUF4166"/>
    <property type="match status" value="1"/>
</dbReference>
<gene>
    <name evidence="3" type="ORF">GSY69_12335</name>
</gene>
<dbReference type="AlphaFoldDB" id="A0A6N9H9S3"/>
<feature type="region of interest" description="Disordered" evidence="1">
    <location>
        <begin position="1"/>
        <end position="29"/>
    </location>
</feature>
<dbReference type="InterPro" id="IPR025311">
    <property type="entry name" value="DUF4166"/>
</dbReference>
<accession>A0A6N9H9S3</accession>
<dbReference type="RefSeq" id="WP_160954137.1">
    <property type="nucleotide sequence ID" value="NZ_WWEQ01000071.1"/>
</dbReference>
<keyword evidence="4" id="KW-1185">Reference proteome</keyword>
<protein>
    <submittedName>
        <fullName evidence="3">DUF4166 domain-containing protein</fullName>
    </submittedName>
</protein>
<dbReference type="EMBL" id="WWEQ01000071">
    <property type="protein sequence ID" value="MYM20725.1"/>
    <property type="molecule type" value="Genomic_DNA"/>
</dbReference>
<feature type="domain" description="DUF4166" evidence="2">
    <location>
        <begin position="42"/>
        <end position="228"/>
    </location>
</feature>
<comment type="caution">
    <text evidence="3">The sequence shown here is derived from an EMBL/GenBank/DDBJ whole genome shotgun (WGS) entry which is preliminary data.</text>
</comment>
<proteinExistence type="predicted"/>
<evidence type="ECO:0000259" key="2">
    <source>
        <dbReference type="Pfam" id="PF13761"/>
    </source>
</evidence>
<sequence length="251" mass="28119">MTEEPTAGGRIPREPGPTGEPSGGPTDGGVFRRALGADFERLHPQLQRRFGVSVAAGYGCVGTGVMAELRRGPWWTVPFLSIGTLRSILFPERGRNVAFRIDNFPYIDGYGRETVSFVRTMEVRPGRRRRFDATMIYSAKRGGVVDYLGTHQHLAVDLELAVTDAGGLSLTSGEQRFYEGPVGFRFPMLASGFARLREHFDDERQVFAIDLEVRNRVFGFLFGYRGEFTCEYPAITTAPAPVKPYREERRE</sequence>
<organism evidence="3 4">
    <name type="scientific">Brevibacterium rongguiense</name>
    <dbReference type="NCBI Taxonomy" id="2695267"/>
    <lineage>
        <taxon>Bacteria</taxon>
        <taxon>Bacillati</taxon>
        <taxon>Actinomycetota</taxon>
        <taxon>Actinomycetes</taxon>
        <taxon>Micrococcales</taxon>
        <taxon>Brevibacteriaceae</taxon>
        <taxon>Brevibacterium</taxon>
    </lineage>
</organism>
<evidence type="ECO:0000313" key="3">
    <source>
        <dbReference type="EMBL" id="MYM20725.1"/>
    </source>
</evidence>